<sequence>KKSSFMTKKMFLVPCLMAYFSCISTNRTIMTKPSKNQVRPSKIGKKNVGTVDKRGAFFISCCQLVKLGKA</sequence>
<comment type="caution">
    <text evidence="2">The sequence shown here is derived from an EMBL/GenBank/DDBJ whole genome shotgun (WGS) entry which is preliminary data.</text>
</comment>
<gene>
    <name evidence="2" type="ORF">M3P05_11805</name>
</gene>
<evidence type="ECO:0000313" key="2">
    <source>
        <dbReference type="EMBL" id="MCL6270609.1"/>
    </source>
</evidence>
<accession>A0ABT0PGV9</accession>
<proteinExistence type="predicted"/>
<reference evidence="2 3" key="1">
    <citation type="submission" date="2022-05" db="EMBL/GenBank/DDBJ databases">
        <authorList>
            <person name="Park J.-S."/>
        </authorList>
    </citation>
    <scope>NUCLEOTIDE SEQUENCE [LARGE SCALE GENOMIC DNA]</scope>
    <source>
        <strain evidence="2 3">2012CJ34-2</strain>
    </source>
</reference>
<evidence type="ECO:0000256" key="1">
    <source>
        <dbReference type="SAM" id="SignalP"/>
    </source>
</evidence>
<name>A0ABT0PGV9_9GAMM</name>
<evidence type="ECO:0000313" key="3">
    <source>
        <dbReference type="Proteomes" id="UP001203338"/>
    </source>
</evidence>
<protein>
    <submittedName>
        <fullName evidence="2">Uncharacterized protein</fullName>
    </submittedName>
</protein>
<dbReference type="RefSeq" id="WP_249699862.1">
    <property type="nucleotide sequence ID" value="NZ_JAMFLX010000015.1"/>
</dbReference>
<organism evidence="2 3">
    <name type="scientific">Parendozoicomonas callyspongiae</name>
    <dbReference type="NCBI Taxonomy" id="2942213"/>
    <lineage>
        <taxon>Bacteria</taxon>
        <taxon>Pseudomonadati</taxon>
        <taxon>Pseudomonadota</taxon>
        <taxon>Gammaproteobacteria</taxon>
        <taxon>Oceanospirillales</taxon>
        <taxon>Endozoicomonadaceae</taxon>
        <taxon>Parendozoicomonas</taxon>
    </lineage>
</organism>
<keyword evidence="1" id="KW-0732">Signal</keyword>
<keyword evidence="3" id="KW-1185">Reference proteome</keyword>
<dbReference type="Proteomes" id="UP001203338">
    <property type="component" value="Unassembled WGS sequence"/>
</dbReference>
<feature type="non-terminal residue" evidence="2">
    <location>
        <position position="1"/>
    </location>
</feature>
<feature type="signal peptide" evidence="1">
    <location>
        <begin position="1"/>
        <end position="18"/>
    </location>
</feature>
<feature type="chain" id="PRO_5045326359" evidence="1">
    <location>
        <begin position="19"/>
        <end position="70"/>
    </location>
</feature>
<dbReference type="EMBL" id="JAMFLX010000015">
    <property type="protein sequence ID" value="MCL6270609.1"/>
    <property type="molecule type" value="Genomic_DNA"/>
</dbReference>